<reference evidence="2" key="1">
    <citation type="submission" date="2020-02" db="EMBL/GenBank/DDBJ databases">
        <authorList>
            <person name="Scholz U."/>
            <person name="Mascher M."/>
            <person name="Fiebig A."/>
        </authorList>
    </citation>
    <scope>NUCLEOTIDE SEQUENCE</scope>
</reference>
<dbReference type="AlphaFoldDB" id="A0A7I8LCH4"/>
<sequence length="67" mass="7547">MMKTDRKMSSSNNLIAHKEVATETISRLVDFPLVLSRRRDATIGQLPAFQDDTEEKISQNTSCLPPL</sequence>
<dbReference type="EMBL" id="LR743600">
    <property type="protein sequence ID" value="CAA2630769.1"/>
    <property type="molecule type" value="Genomic_DNA"/>
</dbReference>
<dbReference type="Proteomes" id="UP000663760">
    <property type="component" value="Chromosome 13"/>
</dbReference>
<name>A0A7I8LCH4_SPIIN</name>
<evidence type="ECO:0000313" key="2">
    <source>
        <dbReference type="EMBL" id="CAA7406998.1"/>
    </source>
</evidence>
<protein>
    <submittedName>
        <fullName evidence="2">Uncharacterized protein</fullName>
    </submittedName>
</protein>
<evidence type="ECO:0000313" key="1">
    <source>
        <dbReference type="EMBL" id="CAA2630769.1"/>
    </source>
</evidence>
<accession>A0A7I8LCH4</accession>
<keyword evidence="3" id="KW-1185">Reference proteome</keyword>
<proteinExistence type="predicted"/>
<dbReference type="EMBL" id="LR746276">
    <property type="protein sequence ID" value="CAA7406998.1"/>
    <property type="molecule type" value="Genomic_DNA"/>
</dbReference>
<evidence type="ECO:0000313" key="3">
    <source>
        <dbReference type="Proteomes" id="UP000663760"/>
    </source>
</evidence>
<gene>
    <name evidence="1" type="ORF">SI7747_13016415</name>
    <name evidence="2" type="ORF">SI8410_13017676</name>
</gene>
<organism evidence="2 3">
    <name type="scientific">Spirodela intermedia</name>
    <name type="common">Intermediate duckweed</name>
    <dbReference type="NCBI Taxonomy" id="51605"/>
    <lineage>
        <taxon>Eukaryota</taxon>
        <taxon>Viridiplantae</taxon>
        <taxon>Streptophyta</taxon>
        <taxon>Embryophyta</taxon>
        <taxon>Tracheophyta</taxon>
        <taxon>Spermatophyta</taxon>
        <taxon>Magnoliopsida</taxon>
        <taxon>Liliopsida</taxon>
        <taxon>Araceae</taxon>
        <taxon>Lemnoideae</taxon>
        <taxon>Spirodela</taxon>
    </lineage>
</organism>